<evidence type="ECO:0000256" key="2">
    <source>
        <dbReference type="ARBA" id="ARBA00022737"/>
    </source>
</evidence>
<gene>
    <name evidence="7" type="primary">CUBN</name>
</gene>
<feature type="domain" description="CUB" evidence="6">
    <location>
        <begin position="472"/>
        <end position="584"/>
    </location>
</feature>
<feature type="domain" description="CUB" evidence="6">
    <location>
        <begin position="2824"/>
        <end position="2936"/>
    </location>
</feature>
<dbReference type="EMBL" id="AFYH01098261">
    <property type="status" value="NOT_ANNOTATED_CDS"/>
    <property type="molecule type" value="Genomic_DNA"/>
</dbReference>
<evidence type="ECO:0000256" key="4">
    <source>
        <dbReference type="ARBA" id="ARBA00023180"/>
    </source>
</evidence>
<keyword evidence="2" id="KW-0677">Repeat</keyword>
<evidence type="ECO:0000256" key="1">
    <source>
        <dbReference type="ARBA" id="ARBA00022729"/>
    </source>
</evidence>
<feature type="domain" description="CUB" evidence="6">
    <location>
        <begin position="2707"/>
        <end position="2820"/>
    </location>
</feature>
<dbReference type="GeneTree" id="ENSGT00940000155299"/>
<evidence type="ECO:0000259" key="6">
    <source>
        <dbReference type="PROSITE" id="PS01180"/>
    </source>
</evidence>
<evidence type="ECO:0000313" key="7">
    <source>
        <dbReference type="Ensembl" id="ENSLACP00000012042.1"/>
    </source>
</evidence>
<feature type="domain" description="CUB" evidence="6">
    <location>
        <begin position="2590"/>
        <end position="2705"/>
    </location>
</feature>
<dbReference type="FunCoup" id="H3AQX1">
    <property type="interactions" value="122"/>
</dbReference>
<dbReference type="EMBL" id="AFYH01098262">
    <property type="status" value="NOT_ANNOTATED_CDS"/>
    <property type="molecule type" value="Genomic_DNA"/>
</dbReference>
<feature type="domain" description="CUB" evidence="6">
    <location>
        <begin position="2002"/>
        <end position="2114"/>
    </location>
</feature>
<dbReference type="eggNOG" id="KOG4292">
    <property type="taxonomic scope" value="Eukaryota"/>
</dbReference>
<feature type="domain" description="CUB" evidence="6">
    <location>
        <begin position="1530"/>
        <end position="1647"/>
    </location>
</feature>
<feature type="domain" description="CUB" evidence="6">
    <location>
        <begin position="1405"/>
        <end position="1526"/>
    </location>
</feature>
<dbReference type="InParanoid" id="H3AQX1"/>
<reference evidence="7" key="2">
    <citation type="submission" date="2025-08" db="UniProtKB">
        <authorList>
            <consortium name="Ensembl"/>
        </authorList>
    </citation>
    <scope>IDENTIFICATION</scope>
</reference>
<feature type="domain" description="CUB" evidence="6">
    <location>
        <begin position="234"/>
        <end position="347"/>
    </location>
</feature>
<dbReference type="FunFam" id="2.60.120.290:FF:000045">
    <property type="entry name" value="Cubilin"/>
    <property type="match status" value="1"/>
</dbReference>
<dbReference type="Ensembl" id="ENSLACT00000012133.1">
    <property type="protein sequence ID" value="ENSLACP00000012042.1"/>
    <property type="gene ID" value="ENSLACG00000010600.1"/>
</dbReference>
<protein>
    <submittedName>
        <fullName evidence="7">Cubilin</fullName>
    </submittedName>
</protein>
<dbReference type="PANTHER" id="PTHR24251:SF37">
    <property type="entry name" value="CUB DOMAIN-CONTAINING PROTEIN"/>
    <property type="match status" value="1"/>
</dbReference>
<dbReference type="Bgee" id="ENSLACG00000010600">
    <property type="expression patterns" value="Expressed in post-anal tail muscle and 1 other cell type or tissue"/>
</dbReference>
<sequence>PADPGCGGTYTDSEGIIISPNWPNPYANNRQCIYIISQPASEQIYLTITHMDLESHNNCSWDYIEVRDGNLETDPLVGRYCGTTIPAPYTSTSNKLWIKFKSDASVRHGGFRAMYQVVCGGTLSGEGTIRSPYHPNAYPHDKTCEWVIAQPEGKVVTLNFISFDIENATNCIYDFVEVRDGATADSPLIGKYCGLAIPPPSESTQRSLYVRFKTDSSTSNYGFTAQYGSMNERCGGILTEPEGTITSPSHPTNYLHGANCTWYISVQPGFIIRLTFTAFNLEFHYKCSGDYLEVYDNSIATNWTKLGRYCGRSVPPSLTSSGNMMTLWFVSDSDIATEGFSAKYVSLNASRACGGEFTDPVGVLTSPNYPDNYPVNRECIYKIIVGTNKQIKLSFTDFTLEADNEEMPCRFDYLEIRDGGFETSPLIGKYCGTDRPPVIISHSNRLWLKFRSDWFSPYKGFMAHWDGMFSGCGGTLTTPTGSFTSPNYPLPYHYNAECYWLLKTNAGNRIVLRFEDFHLESSSQCTYDYVAVYNGNNTNSQILARLCGNQVPSEIHSTKDTLYVKFRTDESMEAGGFFATYDHVCRGITIANRSRGTVESPNYPYRYPLSSKCDWTIQATTGNTINYTFSAFMLEDDRCKNDYLKLYDGPNSQSPLLGTYCGNNMPPAGTTTGTSLHMVFITDTSVNYNGFQMQWFQNAGCGGELYGSTGTFTSPGYPDWYPQNRVCMWHIHTAQHSSIQLTIHDFNIEYHANCNYDVLEVYGGPDGTSPRLAQLCTSRPPNNPLHVSSTGNAILVRFKTNEYISGKGFNASWQEMPGGCGGMFTAPSGEIHSPGYPQPYGTNVDCSWVIQVDNSHRVLLNFTDFDIEHGYSCSIIYDGPSAESPRLGKLCGGQTPEPITSTQNTIYVRFRSDNSIQHKGFSARFTEACGAYIIADDIGGVVSSPLYPATYRPNQNCSWIIRAKEPFNHVTVSFADFDIENKNGNCTTDSVEILDGDNYGAPSVDEGRYCGNTLPHPFTSFSNALVINFVSDSSSSARGFRATYAASSSACGGVYYMETGAFTSPNYPDPYPPNIECVWNLVSSPGSQVLLSFIAFQLQNSQNCASDYLEIHEGTPTGQLVGRYCGNNLPVNYTSISGHILWVKLVSDGSGSRSGFRATFSHFYGNEITGTSGQIASPLWPRNYPHNADYHWTIIVDAGYIVHARILEFDIVDLNNCYSDKLKIYDGPNVHSRLIGIYCGLVPPPPISASGSSMTIQFLSDNTVSGKGFLLDWYAVDNSMQPNPTVQPGACGGFIITGDSPSFLFSPGWPNSYVDNIDCMWVIRAPESTVEFNILALDIEFHNSCSCDKIVIRDGDSTLAPVLATACGRETPGPVRSTGETMLIRFTSDSSNNGGGFNATYHKSCGGYFHVNRGLITSPNYPQPYTPNLNCTWHVVVTSGFTIAVHFEQPFEILGYGTSCDSGDYLELRNGRDASSPPLAPSGGNGRYCGSSTPSTMHTTDNDLFIRLISDGSNESQGFKLRYEALSLACGGNIYVTNSNPTGHISSPNYPNNYPHNIDCIWIIIVPNGEAVRVDFEDRFYIERTSSCNYDYLELRDGANSDAPLIVKLCGSDHPSTQRSTGTVMYLRFRTDLSVTHVGFKLKYSIAACGGTMVGQSGVLESPRNFTSNYPDNSQCEWYLRGPTGHYLTITFETFSLQDSPDCTKDYVEVQEYNASGKVLGKHCGTTLPTAVDTGDSFAYMKFVSDGSVNALGFRLHFNASVEAECGGDLSGSRGTIASPNYPNLYPHSRVCEWRITVPEGRRVTLTINDLRLEAHFNCIFDYVAVYNGLQPNSPRLQKFCGHVAPTTQVRTSGNTMRVVFNTDMSVSAGGFSATYTSDEDAVCGGTLRDPNGGNFTSPGYGLNNYTSNLNCEWFIHNLHHVNSSIYIQFDDVRLEHHQTCDWDYIELRIGNADGELIHKFCGLSAPSLSFVAEAPQIWVHFLTDLTEEDIGFRARYLFSGCGGIQVGESGMITSPNYPNTYDNFNHCAWLLEAPEGHTITLTFTHFNVEQQLNCNGNSVVIKNGGSPGSPVIGQYCGTNSPGTIKSGSNKLLVTFNSDHSGQGNGFYATWTADSTGCGGIIHADSGTFKSPNWPQNFPANIECTWKIIVHESKHIEVTFDSNFQIHDSSGQCQNSYVKVWGGSMELDEALLATGCRSNTPGPVIAPFNIITVRFQSQDNVGQGFSAIFTSSCGANFSAPDGLLVSPNYPDYYENNLKCSYIINAEAQSTVIINFQKFQVEVNSIAHSSCLYDGVKIFAGAAATGNPVATLCGREIPDPVSVLGSALLNFYTDSTLVDNGYLANYRVVPCGGTFHGSSGTISSPTYSFTNYHNNMNCMYHIVVGNNRIIELKFNDFHLEIVTSCRPDYVAVYDGASVSASFMGKFCGSALPPVLKSTNNTLLLVFKTDRSVTARGWRATFTETLGPNQGCGGYLTAMSGTFASPDINSDGKYERNLDCVWNIVAPQNMLVNLTFSTFTLESMNLGICKYDYVKVYDGDDENALLAGTFCGSRVPAPFFSRSNFLTVKFVSDSSDGMAGFNATYTALSLPCGGEFVATSVPQTVTSPEYPNSYPSFTFCRWIFDAPAQEQVRVVVQHFRLQPNQDCTLNYLEFKDFPLGDYGQFHRYCGTDSHITDFYSHERTVVVVFNSNEYREGNGLSLMYQIAGCNRGYNQMNGYLKSPGWPSAYPNAIDCTIILQAPQSYTISLFFHAFKLEDHHNCQFDFLEVRNGSTADAPLLGKYCGSALPNPIFPNNQALYLHFKSGPSRTTTNGFEITWTSSPYGCGGILKGYHGSFTSPEYPGTYRNNTDCEWTIVAPIGRVITVNFVFISIDDPGSCGNNYLKLYDGPDANSPPRGAYCGAETNIAPFTSSGNHVFIKFHAEFAALPSGFRLTWTS</sequence>
<feature type="domain" description="CUB" evidence="6">
    <location>
        <begin position="2470"/>
        <end position="2586"/>
    </location>
</feature>
<feature type="domain" description="CUB" evidence="6">
    <location>
        <begin position="585"/>
        <end position="698"/>
    </location>
</feature>
<keyword evidence="3 5" id="KW-1015">Disulfide bond</keyword>
<dbReference type="PANTHER" id="PTHR24251">
    <property type="entry name" value="OVOCHYMASE-RELATED"/>
    <property type="match status" value="1"/>
</dbReference>
<feature type="domain" description="CUB" evidence="6">
    <location>
        <begin position="1051"/>
        <end position="1163"/>
    </location>
</feature>
<dbReference type="InterPro" id="IPR000859">
    <property type="entry name" value="CUB_dom"/>
</dbReference>
<dbReference type="EMBL" id="AFYH01098259">
    <property type="status" value="NOT_ANNOTATED_CDS"/>
    <property type="molecule type" value="Genomic_DNA"/>
</dbReference>
<feature type="domain" description="CUB" evidence="6">
    <location>
        <begin position="119"/>
        <end position="230"/>
    </location>
</feature>
<organism evidence="7 8">
    <name type="scientific">Latimeria chalumnae</name>
    <name type="common">Coelacanth</name>
    <dbReference type="NCBI Taxonomy" id="7897"/>
    <lineage>
        <taxon>Eukaryota</taxon>
        <taxon>Metazoa</taxon>
        <taxon>Chordata</taxon>
        <taxon>Craniata</taxon>
        <taxon>Vertebrata</taxon>
        <taxon>Euteleostomi</taxon>
        <taxon>Coelacanthiformes</taxon>
        <taxon>Coelacanthidae</taxon>
        <taxon>Latimeria</taxon>
    </lineage>
</organism>
<dbReference type="FunFam" id="2.60.120.290:FF:000047">
    <property type="entry name" value="Cubilin"/>
    <property type="match status" value="1"/>
</dbReference>
<dbReference type="FunFam" id="2.60.120.290:FF:000005">
    <property type="entry name" value="Procollagen C-endopeptidase enhancer 1"/>
    <property type="match status" value="3"/>
</dbReference>
<dbReference type="OMA" id="RGFTVRW"/>
<dbReference type="EMBL" id="AFYH01098263">
    <property type="status" value="NOT_ANNOTATED_CDS"/>
    <property type="molecule type" value="Genomic_DNA"/>
</dbReference>
<dbReference type="FunFam" id="2.60.120.290:FF:000018">
    <property type="entry name" value="cubilin"/>
    <property type="match status" value="3"/>
</dbReference>
<keyword evidence="4" id="KW-0325">Glycoprotein</keyword>
<dbReference type="Pfam" id="PF00431">
    <property type="entry name" value="CUB"/>
    <property type="match status" value="25"/>
</dbReference>
<feature type="domain" description="CUB" evidence="6">
    <location>
        <begin position="6"/>
        <end position="118"/>
    </location>
</feature>
<dbReference type="EMBL" id="AFYH01098267">
    <property type="status" value="NOT_ANNOTATED_CDS"/>
    <property type="molecule type" value="Genomic_DNA"/>
</dbReference>
<feature type="domain" description="CUB" evidence="6">
    <location>
        <begin position="929"/>
        <end position="1047"/>
    </location>
</feature>
<feature type="disulfide bond" evidence="5">
    <location>
        <begin position="2350"/>
        <end position="2377"/>
    </location>
</feature>
<dbReference type="HOGENOM" id="CLU_000172_1_0_1"/>
<dbReference type="STRING" id="7897.ENSLACP00000012042"/>
<comment type="caution">
    <text evidence="5">Lacks conserved residue(s) required for the propagation of feature annotation.</text>
</comment>
<dbReference type="FunFam" id="2.60.120.290:FF:000003">
    <property type="entry name" value="Neuropilin"/>
    <property type="match status" value="2"/>
</dbReference>
<name>H3AQX1_LATCH</name>
<evidence type="ECO:0000313" key="8">
    <source>
        <dbReference type="Proteomes" id="UP000008672"/>
    </source>
</evidence>
<dbReference type="CDD" id="cd00041">
    <property type="entry name" value="CUB"/>
    <property type="match status" value="25"/>
</dbReference>
<feature type="domain" description="CUB" evidence="6">
    <location>
        <begin position="2118"/>
        <end position="2232"/>
    </location>
</feature>
<feature type="domain" description="CUB" evidence="6">
    <location>
        <begin position="2233"/>
        <end position="2348"/>
    </location>
</feature>
<dbReference type="InterPro" id="IPR035914">
    <property type="entry name" value="Sperma_CUB_dom_sf"/>
</dbReference>
<proteinExistence type="predicted"/>
<feature type="domain" description="CUB" evidence="6">
    <location>
        <begin position="1884"/>
        <end position="2000"/>
    </location>
</feature>
<feature type="domain" description="CUB" evidence="6">
    <location>
        <begin position="1164"/>
        <end position="1276"/>
    </location>
</feature>
<dbReference type="SMART" id="SM00042">
    <property type="entry name" value="CUB"/>
    <property type="match status" value="25"/>
</dbReference>
<dbReference type="EMBL" id="AFYH01098264">
    <property type="status" value="NOT_ANNOTATED_CDS"/>
    <property type="molecule type" value="Genomic_DNA"/>
</dbReference>
<feature type="domain" description="CUB" evidence="6">
    <location>
        <begin position="820"/>
        <end position="928"/>
    </location>
</feature>
<feature type="domain" description="CUB" evidence="6">
    <location>
        <begin position="701"/>
        <end position="816"/>
    </location>
</feature>
<keyword evidence="8" id="KW-1185">Reference proteome</keyword>
<dbReference type="Proteomes" id="UP000008672">
    <property type="component" value="Unassembled WGS sequence"/>
</dbReference>
<dbReference type="EMBL" id="AFYH01098266">
    <property type="status" value="NOT_ANNOTATED_CDS"/>
    <property type="molecule type" value="Genomic_DNA"/>
</dbReference>
<reference evidence="7" key="3">
    <citation type="submission" date="2025-09" db="UniProtKB">
        <authorList>
            <consortium name="Ensembl"/>
        </authorList>
    </citation>
    <scope>IDENTIFICATION</scope>
</reference>
<keyword evidence="1" id="KW-0732">Signal</keyword>
<feature type="domain" description="CUB" evidence="6">
    <location>
        <begin position="1291"/>
        <end position="1404"/>
    </location>
</feature>
<dbReference type="EMBL" id="AFYH01098258">
    <property type="status" value="NOT_ANNOTATED_CDS"/>
    <property type="molecule type" value="Genomic_DNA"/>
</dbReference>
<dbReference type="EMBL" id="AFYH01098265">
    <property type="status" value="NOT_ANNOTATED_CDS"/>
    <property type="molecule type" value="Genomic_DNA"/>
</dbReference>
<accession>H3AQX1</accession>
<feature type="domain" description="CUB" evidence="6">
    <location>
        <begin position="1766"/>
        <end position="1879"/>
    </location>
</feature>
<dbReference type="EMBL" id="AFYH01098260">
    <property type="status" value="NOT_ANNOTATED_CDS"/>
    <property type="molecule type" value="Genomic_DNA"/>
</dbReference>
<feature type="domain" description="CUB" evidence="6">
    <location>
        <begin position="2350"/>
        <end position="2463"/>
    </location>
</feature>
<evidence type="ECO:0000256" key="3">
    <source>
        <dbReference type="ARBA" id="ARBA00023157"/>
    </source>
</evidence>
<dbReference type="FunFam" id="2.60.120.290:FF:000013">
    <property type="entry name" value="Membrane frizzled-related protein"/>
    <property type="match status" value="14"/>
</dbReference>
<dbReference type="PROSITE" id="PS01180">
    <property type="entry name" value="CUB"/>
    <property type="match status" value="25"/>
</dbReference>
<evidence type="ECO:0000256" key="5">
    <source>
        <dbReference type="PROSITE-ProRule" id="PRU00059"/>
    </source>
</evidence>
<dbReference type="SUPFAM" id="SSF49854">
    <property type="entry name" value="Spermadhesin, CUB domain"/>
    <property type="match status" value="25"/>
</dbReference>
<reference evidence="8" key="1">
    <citation type="submission" date="2011-08" db="EMBL/GenBank/DDBJ databases">
        <title>The draft genome of Latimeria chalumnae.</title>
        <authorList>
            <person name="Di Palma F."/>
            <person name="Alfoldi J."/>
            <person name="Johnson J."/>
            <person name="Berlin A."/>
            <person name="Gnerre S."/>
            <person name="Jaffe D."/>
            <person name="MacCallum I."/>
            <person name="Young S."/>
            <person name="Walker B.J."/>
            <person name="Lander E."/>
            <person name="Lindblad-Toh K."/>
        </authorList>
    </citation>
    <scope>NUCLEOTIDE SEQUENCE [LARGE SCALE GENOMIC DNA]</scope>
    <source>
        <strain evidence="8">Wild caught</strain>
    </source>
</reference>
<feature type="domain" description="CUB" evidence="6">
    <location>
        <begin position="353"/>
        <end position="468"/>
    </location>
</feature>
<dbReference type="Gene3D" id="2.60.120.290">
    <property type="entry name" value="Spermadhesin, CUB domain"/>
    <property type="match status" value="25"/>
</dbReference>
<feature type="domain" description="CUB" evidence="6">
    <location>
        <begin position="1649"/>
        <end position="1761"/>
    </location>
</feature>
<feature type="disulfide bond" evidence="5">
    <location>
        <begin position="1649"/>
        <end position="1676"/>
    </location>
</feature>